<dbReference type="AlphaFoldDB" id="A0AAW7T9F7"/>
<feature type="binding site" evidence="18">
    <location>
        <begin position="76"/>
        <end position="77"/>
    </location>
    <ligand>
        <name>UDP-N-acetyl-alpha-D-glucosamine</name>
        <dbReference type="ChEBI" id="CHEBI:57705"/>
    </ligand>
</feature>
<feature type="active site" description="Proton acceptor" evidence="18">
    <location>
        <position position="359"/>
    </location>
</feature>
<feature type="binding site" evidence="18">
    <location>
        <begin position="6"/>
        <end position="9"/>
    </location>
    <ligand>
        <name>UDP-N-acetyl-alpha-D-glucosamine</name>
        <dbReference type="ChEBI" id="CHEBI:57705"/>
    </ligand>
</feature>
<evidence type="ECO:0000256" key="12">
    <source>
        <dbReference type="ARBA" id="ARBA00023268"/>
    </source>
</evidence>
<keyword evidence="12 18" id="KW-0511">Multifunctional enzyme</keyword>
<feature type="binding site" evidence="18">
    <location>
        <position position="165"/>
    </location>
    <ligand>
        <name>UDP-N-acetyl-alpha-D-glucosamine</name>
        <dbReference type="ChEBI" id="CHEBI:57705"/>
    </ligand>
</feature>
<feature type="binding site" evidence="18">
    <location>
        <position position="419"/>
    </location>
    <ligand>
        <name>acetyl-CoA</name>
        <dbReference type="ChEBI" id="CHEBI:57288"/>
    </ligand>
</feature>
<dbReference type="Pfam" id="PF25087">
    <property type="entry name" value="GMPPB_C"/>
    <property type="match status" value="1"/>
</dbReference>
<evidence type="ECO:0000256" key="13">
    <source>
        <dbReference type="ARBA" id="ARBA00023315"/>
    </source>
</evidence>
<evidence type="ECO:0000256" key="17">
    <source>
        <dbReference type="ARBA" id="ARBA00049628"/>
    </source>
</evidence>
<keyword evidence="5 18" id="KW-0808">Transferase</keyword>
<organism evidence="21 22">
    <name type="scientific">Burkholderia vietnamiensis</name>
    <dbReference type="NCBI Taxonomy" id="60552"/>
    <lineage>
        <taxon>Bacteria</taxon>
        <taxon>Pseudomonadati</taxon>
        <taxon>Pseudomonadota</taxon>
        <taxon>Betaproteobacteria</taxon>
        <taxon>Burkholderiales</taxon>
        <taxon>Burkholderiaceae</taxon>
        <taxon>Burkholderia</taxon>
        <taxon>Burkholderia cepacia complex</taxon>
    </lineage>
</organism>
<comment type="similarity">
    <text evidence="3 18">In the N-terminal section; belongs to the N-acetylglucosamine-1-phosphate uridyltransferase family.</text>
</comment>
<dbReference type="Pfam" id="PF12804">
    <property type="entry name" value="NTP_transf_3"/>
    <property type="match status" value="1"/>
</dbReference>
<evidence type="ECO:0000256" key="16">
    <source>
        <dbReference type="ARBA" id="ARBA00048493"/>
    </source>
</evidence>
<feature type="region of interest" description="Pyrophosphorylase" evidence="18">
    <location>
        <begin position="1"/>
        <end position="225"/>
    </location>
</feature>
<evidence type="ECO:0000256" key="6">
    <source>
        <dbReference type="ARBA" id="ARBA00022695"/>
    </source>
</evidence>
<feature type="domain" description="Mannose-1-phosphate guanyltransferase C-terminal" evidence="20">
    <location>
        <begin position="265"/>
        <end position="351"/>
    </location>
</feature>
<feature type="binding site" evidence="18">
    <location>
        <position position="71"/>
    </location>
    <ligand>
        <name>UDP-N-acetyl-alpha-D-glucosamine</name>
        <dbReference type="ChEBI" id="CHEBI:57705"/>
    </ligand>
</feature>
<comment type="function">
    <text evidence="17 18">Catalyzes the last two sequential reactions in the de novo biosynthetic pathway for UDP-N-acetylglucosamine (UDP-GlcNAc). The C-terminal domain catalyzes the transfer of acetyl group from acetyl coenzyme A to glucosamine-1-phosphate (GlcN-1-P) to produce N-acetylglucosamine-1-phosphate (GlcNAc-1-P), which is converted into UDP-GlcNAc by the transfer of uridine 5-monophosphate (from uridine 5-triphosphate), a reaction catalyzed by the N-terminal domain.</text>
</comment>
<dbReference type="SUPFAM" id="SSF53448">
    <property type="entry name" value="Nucleotide-diphospho-sugar transferases"/>
    <property type="match status" value="1"/>
</dbReference>
<evidence type="ECO:0000313" key="22">
    <source>
        <dbReference type="Proteomes" id="UP001171620"/>
    </source>
</evidence>
<dbReference type="InterPro" id="IPR038009">
    <property type="entry name" value="GlmU_C_LbH"/>
</dbReference>
<evidence type="ECO:0000256" key="15">
    <source>
        <dbReference type="ARBA" id="ARBA00048247"/>
    </source>
</evidence>
<dbReference type="GO" id="GO:0008360">
    <property type="term" value="P:regulation of cell shape"/>
    <property type="evidence" value="ECO:0007669"/>
    <property type="project" value="UniProtKB-KW"/>
</dbReference>
<evidence type="ECO:0000256" key="8">
    <source>
        <dbReference type="ARBA" id="ARBA00022737"/>
    </source>
</evidence>
<feature type="binding site" evidence="18">
    <location>
        <position position="100"/>
    </location>
    <ligand>
        <name>Mg(2+)</name>
        <dbReference type="ChEBI" id="CHEBI:18420"/>
    </ligand>
</feature>
<feature type="binding site" evidence="18">
    <location>
        <position position="135"/>
    </location>
    <ligand>
        <name>UDP-N-acetyl-alpha-D-glucosamine</name>
        <dbReference type="ChEBI" id="CHEBI:57705"/>
    </ligand>
</feature>
<name>A0AAW7T9F7_BURVI</name>
<feature type="binding site" evidence="18">
    <location>
        <position position="223"/>
    </location>
    <ligand>
        <name>Mg(2+)</name>
        <dbReference type="ChEBI" id="CHEBI:18420"/>
    </ligand>
</feature>
<evidence type="ECO:0000256" key="9">
    <source>
        <dbReference type="ARBA" id="ARBA00022842"/>
    </source>
</evidence>
<evidence type="ECO:0000256" key="5">
    <source>
        <dbReference type="ARBA" id="ARBA00022679"/>
    </source>
</evidence>
<dbReference type="Proteomes" id="UP001171620">
    <property type="component" value="Unassembled WGS sequence"/>
</dbReference>
<keyword evidence="11 18" id="KW-0573">Peptidoglycan synthesis</keyword>
<dbReference type="RefSeq" id="WP_046424080.1">
    <property type="nucleotide sequence ID" value="NZ_CADESV010000004.1"/>
</dbReference>
<dbReference type="GO" id="GO:0003977">
    <property type="term" value="F:UDP-N-acetylglucosamine diphosphorylase activity"/>
    <property type="evidence" value="ECO:0007669"/>
    <property type="project" value="UniProtKB-UniRule"/>
</dbReference>
<dbReference type="InterPro" id="IPR011004">
    <property type="entry name" value="Trimer_LpxA-like_sf"/>
</dbReference>
<keyword evidence="6 18" id="KW-0548">Nucleotidyltransferase</keyword>
<evidence type="ECO:0000256" key="18">
    <source>
        <dbReference type="HAMAP-Rule" id="MF_01631"/>
    </source>
</evidence>
<keyword evidence="10 18" id="KW-0133">Cell shape</keyword>
<feature type="binding site" evidence="18">
    <location>
        <begin position="98"/>
        <end position="100"/>
    </location>
    <ligand>
        <name>UDP-N-acetyl-alpha-D-glucosamine</name>
        <dbReference type="ChEBI" id="CHEBI:57705"/>
    </ligand>
</feature>
<dbReference type="Gene3D" id="3.90.550.10">
    <property type="entry name" value="Spore Coat Polysaccharide Biosynthesis Protein SpsA, Chain A"/>
    <property type="match status" value="1"/>
</dbReference>
<protein>
    <recommendedName>
        <fullName evidence="18">Bifunctional protein GlmU</fullName>
    </recommendedName>
    <domain>
        <recommendedName>
            <fullName evidence="18">UDP-N-acetylglucosamine pyrophosphorylase</fullName>
            <ecNumber evidence="18">2.7.7.23</ecNumber>
        </recommendedName>
        <alternativeName>
            <fullName evidence="18">N-acetylglucosamine-1-phosphate uridyltransferase</fullName>
        </alternativeName>
    </domain>
    <domain>
        <recommendedName>
            <fullName evidence="18">Glucosamine-1-phosphate N-acetyltransferase</fullName>
            <ecNumber evidence="18">2.3.1.157</ecNumber>
        </recommendedName>
    </domain>
</protein>
<dbReference type="GO" id="GO:0006048">
    <property type="term" value="P:UDP-N-acetylglucosamine biosynthetic process"/>
    <property type="evidence" value="ECO:0007669"/>
    <property type="project" value="InterPro"/>
</dbReference>
<keyword evidence="9 18" id="KW-0460">Magnesium</keyword>
<comment type="catalytic activity">
    <reaction evidence="16 18">
        <text>N-acetyl-alpha-D-glucosamine 1-phosphate + UTP + H(+) = UDP-N-acetyl-alpha-D-glucosamine + diphosphate</text>
        <dbReference type="Rhea" id="RHEA:13509"/>
        <dbReference type="ChEBI" id="CHEBI:15378"/>
        <dbReference type="ChEBI" id="CHEBI:33019"/>
        <dbReference type="ChEBI" id="CHEBI:46398"/>
        <dbReference type="ChEBI" id="CHEBI:57705"/>
        <dbReference type="ChEBI" id="CHEBI:57776"/>
        <dbReference type="EC" id="2.7.7.23"/>
    </reaction>
</comment>
<accession>A0AAW7T9F7</accession>
<feature type="region of interest" description="Linker" evidence="18">
    <location>
        <begin position="226"/>
        <end position="246"/>
    </location>
</feature>
<evidence type="ECO:0000313" key="21">
    <source>
        <dbReference type="EMBL" id="MDN7798754.1"/>
    </source>
</evidence>
<feature type="region of interest" description="N-acetyltransferase" evidence="18">
    <location>
        <begin position="247"/>
        <end position="453"/>
    </location>
</feature>
<dbReference type="InterPro" id="IPR018357">
    <property type="entry name" value="Hexapep_transf_CS"/>
</dbReference>
<gene>
    <name evidence="18 21" type="primary">glmU</name>
    <name evidence="21" type="ORF">QZM33_27840</name>
</gene>
<feature type="binding site" evidence="18">
    <location>
        <position position="401"/>
    </location>
    <ligand>
        <name>acetyl-CoA</name>
        <dbReference type="ChEBI" id="CHEBI:57288"/>
    </ligand>
</feature>
<keyword evidence="13 18" id="KW-0012">Acyltransferase</keyword>
<evidence type="ECO:0000256" key="14">
    <source>
        <dbReference type="ARBA" id="ARBA00023316"/>
    </source>
</evidence>
<proteinExistence type="inferred from homology"/>
<dbReference type="CDD" id="cd02540">
    <property type="entry name" value="GT2_GlmU_N_bac"/>
    <property type="match status" value="1"/>
</dbReference>
<dbReference type="InterPro" id="IPR056729">
    <property type="entry name" value="GMPPB_C"/>
</dbReference>
<dbReference type="PANTHER" id="PTHR43584:SF3">
    <property type="entry name" value="BIFUNCTIONAL PROTEIN GLMU"/>
    <property type="match status" value="1"/>
</dbReference>
<dbReference type="HAMAP" id="MF_01631">
    <property type="entry name" value="GlmU"/>
    <property type="match status" value="1"/>
</dbReference>
<keyword evidence="4 18" id="KW-0963">Cytoplasm</keyword>
<dbReference type="InterPro" id="IPR001451">
    <property type="entry name" value="Hexapep"/>
</dbReference>
<dbReference type="GO" id="GO:0019134">
    <property type="term" value="F:glucosamine-1-phosphate N-acetyltransferase activity"/>
    <property type="evidence" value="ECO:0007669"/>
    <property type="project" value="UniProtKB-UniRule"/>
</dbReference>
<evidence type="ECO:0000256" key="4">
    <source>
        <dbReference type="ARBA" id="ARBA00022490"/>
    </source>
</evidence>
<evidence type="ECO:0000256" key="11">
    <source>
        <dbReference type="ARBA" id="ARBA00022984"/>
    </source>
</evidence>
<dbReference type="GO" id="GO:0016020">
    <property type="term" value="C:membrane"/>
    <property type="evidence" value="ECO:0007669"/>
    <property type="project" value="GOC"/>
</dbReference>
<keyword evidence="7 18" id="KW-0479">Metal-binding</keyword>
<sequence>MNIVILAAGTGKRMRSALPKVLHPLAGRPLLSHVIATARTLQPSRLVVVVGHGAEQVQAAVAAPDVQFAVQAEQLGTGHAVRQALPLLDPAQPTLVLYGDVPLTRATTLKRLVDAAHDGRYGILTVTLDEPTGYGRIVRDPAGFVTRIVEQKDASPEQLKIAEINTGIIVTPTAQLSMWLGALKNENAQGEYYLTDVVELAIEAGFEIVTTQPDDDWETLGVNSKAQLAELERIHQRNVADALLVEGVTLADPARVDVRGTLRCGRDVSIDVNCVFEGDVTLADDVTVGPNCVIRNASIGAGTRIDAFTHIDGAQLGANTVIGPYARLRPGAQLADEAHVGNFVEVKNAVIGHGSKANHLTYIGDADIGARVNIGAGTITCNYDGANKFRTVIEDDVFVGSDTQLVAPVRVGRGVTIAAGTTVWKDVAEGTLALNEKTQTAKSGYVRPVKKKS</sequence>
<dbReference type="InterPro" id="IPR029044">
    <property type="entry name" value="Nucleotide-diphossugar_trans"/>
</dbReference>
<comment type="cofactor">
    <cofactor evidence="18">
        <name>Mg(2+)</name>
        <dbReference type="ChEBI" id="CHEBI:18420"/>
    </cofactor>
    <text evidence="18">Binds 1 Mg(2+) ion per subunit.</text>
</comment>
<feature type="binding site" evidence="18">
    <location>
        <position position="347"/>
    </location>
    <ligand>
        <name>UDP-N-acetyl-alpha-D-glucosamine</name>
        <dbReference type="ChEBI" id="CHEBI:57705"/>
    </ligand>
</feature>
<comment type="caution">
    <text evidence="21">The sequence shown here is derived from an EMBL/GenBank/DDBJ whole genome shotgun (WGS) entry which is preliminary data.</text>
</comment>
<feature type="binding site" evidence="18">
    <location>
        <begin position="382"/>
        <end position="383"/>
    </location>
    <ligand>
        <name>acetyl-CoA</name>
        <dbReference type="ChEBI" id="CHEBI:57288"/>
    </ligand>
</feature>
<feature type="binding site" evidence="18">
    <location>
        <position position="20"/>
    </location>
    <ligand>
        <name>UDP-N-acetyl-alpha-D-glucosamine</name>
        <dbReference type="ChEBI" id="CHEBI:57705"/>
    </ligand>
</feature>
<comment type="subcellular location">
    <subcellularLocation>
        <location evidence="1 18">Cytoplasm</location>
    </subcellularLocation>
</comment>
<evidence type="ECO:0000256" key="1">
    <source>
        <dbReference type="ARBA" id="ARBA00004496"/>
    </source>
</evidence>
<feature type="binding site" evidence="18">
    <location>
        <position position="376"/>
    </location>
    <ligand>
        <name>acetyl-CoA</name>
        <dbReference type="ChEBI" id="CHEBI:57288"/>
    </ligand>
</feature>
<dbReference type="EC" id="2.7.7.23" evidence="18"/>
<feature type="binding site" evidence="18">
    <location>
        <position position="362"/>
    </location>
    <ligand>
        <name>UDP-N-acetyl-alpha-D-glucosamine</name>
        <dbReference type="ChEBI" id="CHEBI:57705"/>
    </ligand>
</feature>
<comment type="pathway">
    <text evidence="18">Bacterial outer membrane biogenesis; LPS lipid A biosynthesis.</text>
</comment>
<evidence type="ECO:0000256" key="2">
    <source>
        <dbReference type="ARBA" id="ARBA00007707"/>
    </source>
</evidence>
<dbReference type="InterPro" id="IPR005882">
    <property type="entry name" value="Bifunctional_GlmU"/>
</dbReference>
<dbReference type="PANTHER" id="PTHR43584">
    <property type="entry name" value="NUCLEOTIDYL TRANSFERASE"/>
    <property type="match status" value="1"/>
</dbReference>
<dbReference type="GO" id="GO:0005737">
    <property type="term" value="C:cytoplasm"/>
    <property type="evidence" value="ECO:0007669"/>
    <property type="project" value="UniProtKB-SubCell"/>
</dbReference>
<dbReference type="SUPFAM" id="SSF51161">
    <property type="entry name" value="Trimeric LpxA-like enzymes"/>
    <property type="match status" value="1"/>
</dbReference>
<comment type="caution">
    <text evidence="18">Lacks conserved residue(s) required for the propagation of feature annotation.</text>
</comment>
<dbReference type="NCBIfam" id="TIGR01173">
    <property type="entry name" value="glmU"/>
    <property type="match status" value="1"/>
</dbReference>
<feature type="binding site" evidence="18">
    <location>
        <position position="329"/>
    </location>
    <ligand>
        <name>UDP-N-acetyl-alpha-D-glucosamine</name>
        <dbReference type="ChEBI" id="CHEBI:57705"/>
    </ligand>
</feature>
<dbReference type="InterPro" id="IPR050065">
    <property type="entry name" value="GlmU-like"/>
</dbReference>
<evidence type="ECO:0000259" key="19">
    <source>
        <dbReference type="Pfam" id="PF12804"/>
    </source>
</evidence>
<evidence type="ECO:0000259" key="20">
    <source>
        <dbReference type="Pfam" id="PF25087"/>
    </source>
</evidence>
<keyword evidence="14 18" id="KW-0961">Cell wall biogenesis/degradation</keyword>
<dbReference type="EMBL" id="JAUJRV010000035">
    <property type="protein sequence ID" value="MDN7798754.1"/>
    <property type="molecule type" value="Genomic_DNA"/>
</dbReference>
<dbReference type="CDD" id="cd03353">
    <property type="entry name" value="LbH_GlmU_C"/>
    <property type="match status" value="1"/>
</dbReference>
<dbReference type="GO" id="GO:0009252">
    <property type="term" value="P:peptidoglycan biosynthetic process"/>
    <property type="evidence" value="ECO:0007669"/>
    <property type="project" value="UniProtKB-UniRule"/>
</dbReference>
<feature type="binding site" evidence="18">
    <location>
        <position position="373"/>
    </location>
    <ligand>
        <name>UDP-N-acetyl-alpha-D-glucosamine</name>
        <dbReference type="ChEBI" id="CHEBI:57705"/>
    </ligand>
</feature>
<dbReference type="Pfam" id="PF00132">
    <property type="entry name" value="Hexapep"/>
    <property type="match status" value="1"/>
</dbReference>
<comment type="similarity">
    <text evidence="2 18">In the C-terminal section; belongs to the transferase hexapeptide repeat family.</text>
</comment>
<dbReference type="Gene3D" id="2.160.10.10">
    <property type="entry name" value="Hexapeptide repeat proteins"/>
    <property type="match status" value="1"/>
</dbReference>
<evidence type="ECO:0000256" key="3">
    <source>
        <dbReference type="ARBA" id="ARBA00007947"/>
    </source>
</evidence>
<dbReference type="InterPro" id="IPR025877">
    <property type="entry name" value="MobA-like_NTP_Trfase"/>
</dbReference>
<feature type="binding site" evidence="18">
    <location>
        <position position="223"/>
    </location>
    <ligand>
        <name>UDP-N-acetyl-alpha-D-glucosamine</name>
        <dbReference type="ChEBI" id="CHEBI:57705"/>
    </ligand>
</feature>
<comment type="pathway">
    <text evidence="18">Nucleotide-sugar biosynthesis; UDP-N-acetyl-alpha-D-glucosamine biosynthesis; N-acetyl-alpha-D-glucosamine 1-phosphate from alpha-D-glucosamine 6-phosphate (route II): step 2/2.</text>
</comment>
<feature type="binding site" evidence="18">
    <location>
        <position position="150"/>
    </location>
    <ligand>
        <name>UDP-N-acetyl-alpha-D-glucosamine</name>
        <dbReference type="ChEBI" id="CHEBI:57705"/>
    </ligand>
</feature>
<comment type="pathway">
    <text evidence="18">Nucleotide-sugar biosynthesis; UDP-N-acetyl-alpha-D-glucosamine biosynthesis; UDP-N-acetyl-alpha-D-glucosamine from N-acetyl-alpha-D-glucosamine 1-phosphate: step 1/1.</text>
</comment>
<comment type="subunit">
    <text evidence="18">Homotrimer.</text>
</comment>
<dbReference type="GO" id="GO:0000287">
    <property type="term" value="F:magnesium ion binding"/>
    <property type="evidence" value="ECO:0007669"/>
    <property type="project" value="UniProtKB-UniRule"/>
</dbReference>
<evidence type="ECO:0000256" key="10">
    <source>
        <dbReference type="ARBA" id="ARBA00022960"/>
    </source>
</evidence>
<keyword evidence="8 18" id="KW-0677">Repeat</keyword>
<dbReference type="GO" id="GO:0009245">
    <property type="term" value="P:lipid A biosynthetic process"/>
    <property type="evidence" value="ECO:0007669"/>
    <property type="project" value="UniProtKB-UniRule"/>
</dbReference>
<feature type="domain" description="MobA-like NTP transferase" evidence="19">
    <location>
        <begin position="4"/>
        <end position="129"/>
    </location>
</feature>
<dbReference type="GO" id="GO:0071555">
    <property type="term" value="P:cell wall organization"/>
    <property type="evidence" value="ECO:0007669"/>
    <property type="project" value="UniProtKB-KW"/>
</dbReference>
<dbReference type="EC" id="2.3.1.157" evidence="18"/>
<dbReference type="GO" id="GO:0000902">
    <property type="term" value="P:cell morphogenesis"/>
    <property type="evidence" value="ECO:0007669"/>
    <property type="project" value="UniProtKB-UniRule"/>
</dbReference>
<dbReference type="PROSITE" id="PS00101">
    <property type="entry name" value="HEXAPEP_TRANSFERASES"/>
    <property type="match status" value="2"/>
</dbReference>
<comment type="catalytic activity">
    <reaction evidence="15 18">
        <text>alpha-D-glucosamine 1-phosphate + acetyl-CoA = N-acetyl-alpha-D-glucosamine 1-phosphate + CoA + H(+)</text>
        <dbReference type="Rhea" id="RHEA:13725"/>
        <dbReference type="ChEBI" id="CHEBI:15378"/>
        <dbReference type="ChEBI" id="CHEBI:57287"/>
        <dbReference type="ChEBI" id="CHEBI:57288"/>
        <dbReference type="ChEBI" id="CHEBI:57776"/>
        <dbReference type="ChEBI" id="CHEBI:58516"/>
        <dbReference type="EC" id="2.3.1.157"/>
    </reaction>
</comment>
<evidence type="ECO:0000256" key="7">
    <source>
        <dbReference type="ARBA" id="ARBA00022723"/>
    </source>
</evidence>
<reference evidence="21" key="1">
    <citation type="submission" date="2023-07" db="EMBL/GenBank/DDBJ databases">
        <title>A collection of bacterial strains from the Burkholderia cepacia Research Laboratory and Repository.</title>
        <authorList>
            <person name="Lipuma J."/>
            <person name="Spilker T."/>
            <person name="Caverly L."/>
        </authorList>
    </citation>
    <scope>NUCLEOTIDE SEQUENCE</scope>
    <source>
        <strain evidence="21">AU44268</strain>
    </source>
</reference>